<evidence type="ECO:0000259" key="2">
    <source>
        <dbReference type="PROSITE" id="PS51782"/>
    </source>
</evidence>
<feature type="domain" description="LysM" evidence="2">
    <location>
        <begin position="89"/>
        <end position="139"/>
    </location>
</feature>
<keyword evidence="1" id="KW-1133">Transmembrane helix</keyword>
<dbReference type="Proteomes" id="UP000054078">
    <property type="component" value="Unassembled WGS sequence"/>
</dbReference>
<dbReference type="SUPFAM" id="SSF54106">
    <property type="entry name" value="LysM domain"/>
    <property type="match status" value="1"/>
</dbReference>
<proteinExistence type="predicted"/>
<evidence type="ECO:0000313" key="4">
    <source>
        <dbReference type="Proteomes" id="UP000054078"/>
    </source>
</evidence>
<dbReference type="PROSITE" id="PS51782">
    <property type="entry name" value="LYSM"/>
    <property type="match status" value="1"/>
</dbReference>
<keyword evidence="4" id="KW-1185">Reference proteome</keyword>
<keyword evidence="1" id="KW-0812">Transmembrane</keyword>
<comment type="caution">
    <text evidence="3">The sequence shown here is derived from an EMBL/GenBank/DDBJ whole genome shotgun (WGS) entry which is preliminary data.</text>
</comment>
<gene>
    <name evidence="3" type="ORF">AUL39_04770</name>
</gene>
<protein>
    <recommendedName>
        <fullName evidence="2">LysM domain-containing protein</fullName>
    </recommendedName>
</protein>
<name>A0A100YV98_TRASO</name>
<dbReference type="STRING" id="1299998.AUL39_04770"/>
<evidence type="ECO:0000313" key="3">
    <source>
        <dbReference type="EMBL" id="KUH58327.1"/>
    </source>
</evidence>
<organism evidence="3 4">
    <name type="scientific">Tractidigestivibacter scatoligenes</name>
    <name type="common">Olsenella scatoligenes</name>
    <dbReference type="NCBI Taxonomy" id="1299998"/>
    <lineage>
        <taxon>Bacteria</taxon>
        <taxon>Bacillati</taxon>
        <taxon>Actinomycetota</taxon>
        <taxon>Coriobacteriia</taxon>
        <taxon>Coriobacteriales</taxon>
        <taxon>Atopobiaceae</taxon>
        <taxon>Tractidigestivibacter</taxon>
    </lineage>
</organism>
<dbReference type="EMBL" id="LOJF01000009">
    <property type="protein sequence ID" value="KUH58327.1"/>
    <property type="molecule type" value="Genomic_DNA"/>
</dbReference>
<reference evidence="3 4" key="1">
    <citation type="submission" date="2015-12" db="EMBL/GenBank/DDBJ databases">
        <title>Draft Genome Sequence of Olsenella scatoligenes SK9K4T; a Producer of 3-Methylindole- (skatole) and 4-Methylphenol- (p-cresol) Isolated from Pig Feces.</title>
        <authorList>
            <person name="Li X."/>
            <person name="Borg B."/>
            <person name="Canibe N."/>
        </authorList>
    </citation>
    <scope>NUCLEOTIDE SEQUENCE [LARGE SCALE GENOMIC DNA]</scope>
    <source>
        <strain evidence="3 4">SK9K4</strain>
    </source>
</reference>
<keyword evidence="1" id="KW-0472">Membrane</keyword>
<dbReference type="InterPro" id="IPR018392">
    <property type="entry name" value="LysM"/>
</dbReference>
<feature type="transmembrane region" description="Helical" evidence="1">
    <location>
        <begin position="50"/>
        <end position="70"/>
    </location>
</feature>
<dbReference type="InterPro" id="IPR036779">
    <property type="entry name" value="LysM_dom_sf"/>
</dbReference>
<dbReference type="SMART" id="SM00257">
    <property type="entry name" value="LysM"/>
    <property type="match status" value="1"/>
</dbReference>
<dbReference type="AlphaFoldDB" id="A0A100YV98"/>
<dbReference type="Pfam" id="PF01476">
    <property type="entry name" value="LysM"/>
    <property type="match status" value="1"/>
</dbReference>
<accession>A0A100YV98</accession>
<dbReference type="Gene3D" id="3.10.350.10">
    <property type="entry name" value="LysM domain"/>
    <property type="match status" value="1"/>
</dbReference>
<evidence type="ECO:0000256" key="1">
    <source>
        <dbReference type="SAM" id="Phobius"/>
    </source>
</evidence>
<sequence length="143" mass="14941">MYATEGSSALVPSYPMLTLIEGGIVRGGVCEQPQAQDESVVRPRLTRREALTVVVCTLMVAAGLLVALVVSNASGSAKLDSALSSIPAQEVVVEPGDSIWGLAGQHQVDGYSTSELAQWIYEKNSLSTSSLQPGQVLLVPASN</sequence>